<dbReference type="GO" id="GO:0016020">
    <property type="term" value="C:membrane"/>
    <property type="evidence" value="ECO:0007669"/>
    <property type="project" value="UniProtKB-SubCell"/>
</dbReference>
<evidence type="ECO:0000256" key="5">
    <source>
        <dbReference type="SAM" id="Phobius"/>
    </source>
</evidence>
<feature type="transmembrane region" description="Helical" evidence="5">
    <location>
        <begin position="21"/>
        <end position="43"/>
    </location>
</feature>
<feature type="transmembrane region" description="Helical" evidence="5">
    <location>
        <begin position="191"/>
        <end position="213"/>
    </location>
</feature>
<keyword evidence="3 5" id="KW-1133">Transmembrane helix</keyword>
<dbReference type="EMBL" id="JACVVK020000021">
    <property type="protein sequence ID" value="KAK7503302.1"/>
    <property type="molecule type" value="Genomic_DNA"/>
</dbReference>
<feature type="transmembrane region" description="Helical" evidence="5">
    <location>
        <begin position="166"/>
        <end position="185"/>
    </location>
</feature>
<dbReference type="PANTHER" id="PTHR24064">
    <property type="entry name" value="SOLUTE CARRIER FAMILY 22 MEMBER"/>
    <property type="match status" value="1"/>
</dbReference>
<dbReference type="AlphaFoldDB" id="A0ABD0LVB9"/>
<comment type="caution">
    <text evidence="7">The sequence shown here is derived from an EMBL/GenBank/DDBJ whole genome shotgun (WGS) entry which is preliminary data.</text>
</comment>
<feature type="domain" description="Major facilitator superfamily (MFS) profile" evidence="6">
    <location>
        <begin position="21"/>
        <end position="365"/>
    </location>
</feature>
<feature type="transmembrane region" description="Helical" evidence="5">
    <location>
        <begin position="261"/>
        <end position="281"/>
    </location>
</feature>
<evidence type="ECO:0000313" key="7">
    <source>
        <dbReference type="EMBL" id="KAK7503302.1"/>
    </source>
</evidence>
<gene>
    <name evidence="7" type="ORF">BaRGS_00005567</name>
</gene>
<proteinExistence type="predicted"/>
<dbReference type="InterPro" id="IPR020846">
    <property type="entry name" value="MFS_dom"/>
</dbReference>
<evidence type="ECO:0000313" key="8">
    <source>
        <dbReference type="Proteomes" id="UP001519460"/>
    </source>
</evidence>
<sequence length="365" mass="41413">MNPAEALSSVLGKCGPFQRKLLLLMSLPVIMKGYQTMMVILIFDVPAHRCSVPGLLNDSYVIQDESHGTLIEEAIPWSRENDKFAQCDMYESWNRTAENVTRQRNTVKCESWVYDESELKSTLVTKFNLVCDKKAYRAHFNLASMIGKLIGSFLTGVLCDRFGRKPILLISVIGCAVIGTISAFPPSSAVFFVYRLVLVICGTAVYYSFYVLGTYFQLSVWYVIEFMCPSKRSLAGSLMNMTWVLGPLLSGATAYATGVWWHIQLISSVPFLLCIGYWWLVPESPRWLVSRGRTDEAMAVLRKVASANGINIQQASHTADDEHEENIEEKGFLHAYRLLRKHPRLIVRMLIIFFNWQVLLECTYA</sequence>
<evidence type="ECO:0000256" key="1">
    <source>
        <dbReference type="ARBA" id="ARBA00004141"/>
    </source>
</evidence>
<evidence type="ECO:0000256" key="2">
    <source>
        <dbReference type="ARBA" id="ARBA00022692"/>
    </source>
</evidence>
<reference evidence="7 8" key="1">
    <citation type="journal article" date="2023" name="Sci. Data">
        <title>Genome assembly of the Korean intertidal mud-creeper Batillaria attramentaria.</title>
        <authorList>
            <person name="Patra A.K."/>
            <person name="Ho P.T."/>
            <person name="Jun S."/>
            <person name="Lee S.J."/>
            <person name="Kim Y."/>
            <person name="Won Y.J."/>
        </authorList>
    </citation>
    <scope>NUCLEOTIDE SEQUENCE [LARGE SCALE GENOMIC DNA]</scope>
    <source>
        <strain evidence="7">Wonlab-2016</strain>
    </source>
</reference>
<evidence type="ECO:0000256" key="4">
    <source>
        <dbReference type="ARBA" id="ARBA00023136"/>
    </source>
</evidence>
<dbReference type="PROSITE" id="PS50850">
    <property type="entry name" value="MFS"/>
    <property type="match status" value="1"/>
</dbReference>
<dbReference type="InterPro" id="IPR005828">
    <property type="entry name" value="MFS_sugar_transport-like"/>
</dbReference>
<dbReference type="SUPFAM" id="SSF103473">
    <property type="entry name" value="MFS general substrate transporter"/>
    <property type="match status" value="1"/>
</dbReference>
<keyword evidence="4 5" id="KW-0472">Membrane</keyword>
<dbReference type="Gene3D" id="1.20.1250.20">
    <property type="entry name" value="MFS general substrate transporter like domains"/>
    <property type="match status" value="1"/>
</dbReference>
<keyword evidence="2 5" id="KW-0812">Transmembrane</keyword>
<feature type="transmembrane region" description="Helical" evidence="5">
    <location>
        <begin position="234"/>
        <end position="255"/>
    </location>
</feature>
<name>A0ABD0LVB9_9CAEN</name>
<dbReference type="InterPro" id="IPR036259">
    <property type="entry name" value="MFS_trans_sf"/>
</dbReference>
<accession>A0ABD0LVB9</accession>
<organism evidence="7 8">
    <name type="scientific">Batillaria attramentaria</name>
    <dbReference type="NCBI Taxonomy" id="370345"/>
    <lineage>
        <taxon>Eukaryota</taxon>
        <taxon>Metazoa</taxon>
        <taxon>Spiralia</taxon>
        <taxon>Lophotrochozoa</taxon>
        <taxon>Mollusca</taxon>
        <taxon>Gastropoda</taxon>
        <taxon>Caenogastropoda</taxon>
        <taxon>Sorbeoconcha</taxon>
        <taxon>Cerithioidea</taxon>
        <taxon>Batillariidae</taxon>
        <taxon>Batillaria</taxon>
    </lineage>
</organism>
<comment type="subcellular location">
    <subcellularLocation>
        <location evidence="1">Membrane</location>
        <topology evidence="1">Multi-pass membrane protein</topology>
    </subcellularLocation>
</comment>
<evidence type="ECO:0000256" key="3">
    <source>
        <dbReference type="ARBA" id="ARBA00022989"/>
    </source>
</evidence>
<dbReference type="Proteomes" id="UP001519460">
    <property type="component" value="Unassembled WGS sequence"/>
</dbReference>
<dbReference type="Pfam" id="PF00083">
    <property type="entry name" value="Sugar_tr"/>
    <property type="match status" value="1"/>
</dbReference>
<protein>
    <recommendedName>
        <fullName evidence="6">Major facilitator superfamily (MFS) profile domain-containing protein</fullName>
    </recommendedName>
</protein>
<keyword evidence="8" id="KW-1185">Reference proteome</keyword>
<evidence type="ECO:0000259" key="6">
    <source>
        <dbReference type="PROSITE" id="PS50850"/>
    </source>
</evidence>
<feature type="transmembrane region" description="Helical" evidence="5">
    <location>
        <begin position="138"/>
        <end position="159"/>
    </location>
</feature>